<organism evidence="1">
    <name type="scientific">Anguilla anguilla</name>
    <name type="common">European freshwater eel</name>
    <name type="synonym">Muraena anguilla</name>
    <dbReference type="NCBI Taxonomy" id="7936"/>
    <lineage>
        <taxon>Eukaryota</taxon>
        <taxon>Metazoa</taxon>
        <taxon>Chordata</taxon>
        <taxon>Craniata</taxon>
        <taxon>Vertebrata</taxon>
        <taxon>Euteleostomi</taxon>
        <taxon>Actinopterygii</taxon>
        <taxon>Neopterygii</taxon>
        <taxon>Teleostei</taxon>
        <taxon>Anguilliformes</taxon>
        <taxon>Anguillidae</taxon>
        <taxon>Anguilla</taxon>
    </lineage>
</organism>
<accession>A0A0E9RID9</accession>
<reference evidence="1" key="2">
    <citation type="journal article" date="2015" name="Fish Shellfish Immunol.">
        <title>Early steps in the European eel (Anguilla anguilla)-Vibrio vulnificus interaction in the gills: Role of the RtxA13 toxin.</title>
        <authorList>
            <person name="Callol A."/>
            <person name="Pajuelo D."/>
            <person name="Ebbesson L."/>
            <person name="Teles M."/>
            <person name="MacKenzie S."/>
            <person name="Amaro C."/>
        </authorList>
    </citation>
    <scope>NUCLEOTIDE SEQUENCE</scope>
</reference>
<reference evidence="1" key="1">
    <citation type="submission" date="2014-11" db="EMBL/GenBank/DDBJ databases">
        <authorList>
            <person name="Amaro Gonzalez C."/>
        </authorList>
    </citation>
    <scope>NUCLEOTIDE SEQUENCE</scope>
</reference>
<proteinExistence type="predicted"/>
<evidence type="ECO:0000313" key="1">
    <source>
        <dbReference type="EMBL" id="JAH28849.1"/>
    </source>
</evidence>
<name>A0A0E9RID9_ANGAN</name>
<sequence length="16" mass="1526">MFLCPSATSGSSAPGL</sequence>
<protein>
    <submittedName>
        <fullName evidence="1">Uncharacterized protein</fullName>
    </submittedName>
</protein>
<dbReference type="EMBL" id="GBXM01079728">
    <property type="protein sequence ID" value="JAH28849.1"/>
    <property type="molecule type" value="Transcribed_RNA"/>
</dbReference>
<dbReference type="AlphaFoldDB" id="A0A0E9RID9"/>